<dbReference type="Gene3D" id="3.90.550.10">
    <property type="entry name" value="Spore Coat Polysaccharide Biosynthesis Protein SpsA, Chain A"/>
    <property type="match status" value="1"/>
</dbReference>
<comment type="similarity">
    <text evidence="1">Belongs to the glycosyltransferase 2 family.</text>
</comment>
<evidence type="ECO:0000313" key="5">
    <source>
        <dbReference type="EMBL" id="AFU68880.1"/>
    </source>
</evidence>
<dbReference type="GO" id="GO:0016757">
    <property type="term" value="F:glycosyltransferase activity"/>
    <property type="evidence" value="ECO:0007669"/>
    <property type="project" value="UniProtKB-KW"/>
</dbReference>
<keyword evidence="6" id="KW-1185">Reference proteome</keyword>
<protein>
    <submittedName>
        <fullName evidence="5">Glycosyltransferase, GTA_type superfamily</fullName>
    </submittedName>
</protein>
<dbReference type="AlphaFoldDB" id="K4ITR6"/>
<proteinExistence type="inferred from homology"/>
<gene>
    <name evidence="5" type="ordered locus">P700755_002087</name>
</gene>
<evidence type="ECO:0000256" key="1">
    <source>
        <dbReference type="ARBA" id="ARBA00006739"/>
    </source>
</evidence>
<dbReference type="HOGENOM" id="CLU_025996_0_9_10"/>
<reference evidence="5" key="1">
    <citation type="submission" date="2006-03" db="EMBL/GenBank/DDBJ databases">
        <authorList>
            <person name="Bowman J."/>
            <person name="Ferriera S."/>
            <person name="Johnson J."/>
            <person name="Kravitz S."/>
            <person name="Halpern A."/>
            <person name="Remington K."/>
            <person name="Beeson K."/>
            <person name="Tran B."/>
            <person name="Rogers Y.-H."/>
            <person name="Friedman R."/>
            <person name="Venter J.C."/>
        </authorList>
    </citation>
    <scope>NUCLEOTIDE SEQUENCE [LARGE SCALE GENOMIC DNA]</scope>
    <source>
        <strain evidence="5">ATCC 700755</strain>
    </source>
</reference>
<dbReference type="RefSeq" id="WP_015024461.1">
    <property type="nucleotide sequence ID" value="NC_018721.1"/>
</dbReference>
<dbReference type="InterPro" id="IPR029044">
    <property type="entry name" value="Nucleotide-diphossugar_trans"/>
</dbReference>
<name>K4ITR6_PSYTT</name>
<dbReference type="PANTHER" id="PTHR43685:SF5">
    <property type="entry name" value="GLYCOSYLTRANSFERASE EPSE-RELATED"/>
    <property type="match status" value="1"/>
</dbReference>
<keyword evidence="3" id="KW-0808">Transferase</keyword>
<dbReference type="KEGG" id="ptq:P700755_002087"/>
<dbReference type="InterPro" id="IPR050834">
    <property type="entry name" value="Glycosyltransf_2"/>
</dbReference>
<keyword evidence="2" id="KW-0328">Glycosyltransferase</keyword>
<sequence>MEKSRLILIIPHYNCPKQLDESIASIDEQINVDILIVDDGSHIKPNQELLEQSYKFGNIFFESLKVNSGIGVALNFGIDIVLKMGYELIGRLDCGDLFVKDKCFKQINYLDAHKDVKLLGTWANVVDENKQFLYELKHPTDYELILKSIYLNSVFLHPSVIFYSSIIRKVGNYPFKYRRASQDYAFFFKIIKHFKAENYPEILVNYISEPNSISTQKRKLQVYNRILIIIDNFYFGYYPIKGIFRNVLLLLLSRTFTDRIKKLLKK</sequence>
<dbReference type="InterPro" id="IPR001173">
    <property type="entry name" value="Glyco_trans_2-like"/>
</dbReference>
<evidence type="ECO:0000256" key="2">
    <source>
        <dbReference type="ARBA" id="ARBA00022676"/>
    </source>
</evidence>
<organism evidence="5 6">
    <name type="scientific">Psychroflexus torquis (strain ATCC 700755 / CIP 106069 / ACAM 623)</name>
    <dbReference type="NCBI Taxonomy" id="313595"/>
    <lineage>
        <taxon>Bacteria</taxon>
        <taxon>Pseudomonadati</taxon>
        <taxon>Bacteroidota</taxon>
        <taxon>Flavobacteriia</taxon>
        <taxon>Flavobacteriales</taxon>
        <taxon>Flavobacteriaceae</taxon>
        <taxon>Psychroflexus</taxon>
    </lineage>
</organism>
<evidence type="ECO:0000256" key="3">
    <source>
        <dbReference type="ARBA" id="ARBA00022679"/>
    </source>
</evidence>
<dbReference type="Pfam" id="PF00535">
    <property type="entry name" value="Glycos_transf_2"/>
    <property type="match status" value="1"/>
</dbReference>
<dbReference type="eggNOG" id="COG1215">
    <property type="taxonomic scope" value="Bacteria"/>
</dbReference>
<dbReference type="STRING" id="313595.P700755_002087"/>
<accession>K4ITR6</accession>
<dbReference type="Proteomes" id="UP000008514">
    <property type="component" value="Chromosome"/>
</dbReference>
<evidence type="ECO:0000259" key="4">
    <source>
        <dbReference type="Pfam" id="PF00535"/>
    </source>
</evidence>
<dbReference type="OrthoDB" id="9815829at2"/>
<dbReference type="EMBL" id="CP003879">
    <property type="protein sequence ID" value="AFU68880.1"/>
    <property type="molecule type" value="Genomic_DNA"/>
</dbReference>
<dbReference type="SUPFAM" id="SSF53448">
    <property type="entry name" value="Nucleotide-diphospho-sugar transferases"/>
    <property type="match status" value="1"/>
</dbReference>
<evidence type="ECO:0000313" key="6">
    <source>
        <dbReference type="Proteomes" id="UP000008514"/>
    </source>
</evidence>
<feature type="domain" description="Glycosyltransferase 2-like" evidence="4">
    <location>
        <begin position="8"/>
        <end position="162"/>
    </location>
</feature>
<dbReference type="PANTHER" id="PTHR43685">
    <property type="entry name" value="GLYCOSYLTRANSFERASE"/>
    <property type="match status" value="1"/>
</dbReference>
<reference evidence="5" key="2">
    <citation type="submission" date="2012-09" db="EMBL/GenBank/DDBJ databases">
        <title>The complete sequence of Psychroflexus torquis an extreme psychrophile from sea-ice that is stimulated by light.</title>
        <authorList>
            <person name="Feng S."/>
            <person name="Powell S.M."/>
            <person name="Bowman J.P."/>
        </authorList>
    </citation>
    <scope>NUCLEOTIDE SEQUENCE [LARGE SCALE GENOMIC DNA]</scope>
    <source>
        <strain evidence="5">ATCC 700755</strain>
    </source>
</reference>